<evidence type="ECO:0000313" key="2">
    <source>
        <dbReference type="EMBL" id="KAK8392198.1"/>
    </source>
</evidence>
<proteinExistence type="predicted"/>
<accession>A0AAW0TYF2</accession>
<dbReference type="Proteomes" id="UP001487740">
    <property type="component" value="Unassembled WGS sequence"/>
</dbReference>
<name>A0AAW0TYF2_SCYPA</name>
<dbReference type="EMBL" id="JARAKH010000023">
    <property type="protein sequence ID" value="KAK8392198.1"/>
    <property type="molecule type" value="Genomic_DNA"/>
</dbReference>
<dbReference type="AlphaFoldDB" id="A0AAW0TYF2"/>
<feature type="region of interest" description="Disordered" evidence="1">
    <location>
        <begin position="43"/>
        <end position="70"/>
    </location>
</feature>
<keyword evidence="3" id="KW-1185">Reference proteome</keyword>
<sequence length="70" mass="7633">MKPGTFSYQAFKKLHVEVECKAMDENTMLPSGHTAHLSAKLGTARQTSAMDQLPRPGHSGPLLRASFLAH</sequence>
<comment type="caution">
    <text evidence="2">The sequence shown here is derived from an EMBL/GenBank/DDBJ whole genome shotgun (WGS) entry which is preliminary data.</text>
</comment>
<protein>
    <submittedName>
        <fullName evidence="2">Uncharacterized protein</fullName>
    </submittedName>
</protein>
<reference evidence="2 3" key="1">
    <citation type="submission" date="2023-03" db="EMBL/GenBank/DDBJ databases">
        <title>High-quality genome of Scylla paramamosain provides insights in environmental adaptation.</title>
        <authorList>
            <person name="Zhang L."/>
        </authorList>
    </citation>
    <scope>NUCLEOTIDE SEQUENCE [LARGE SCALE GENOMIC DNA]</scope>
    <source>
        <strain evidence="2">LZ_2023a</strain>
        <tissue evidence="2">Muscle</tissue>
    </source>
</reference>
<evidence type="ECO:0000313" key="3">
    <source>
        <dbReference type="Proteomes" id="UP001487740"/>
    </source>
</evidence>
<evidence type="ECO:0000256" key="1">
    <source>
        <dbReference type="SAM" id="MobiDB-lite"/>
    </source>
</evidence>
<organism evidence="2 3">
    <name type="scientific">Scylla paramamosain</name>
    <name type="common">Mud crab</name>
    <dbReference type="NCBI Taxonomy" id="85552"/>
    <lineage>
        <taxon>Eukaryota</taxon>
        <taxon>Metazoa</taxon>
        <taxon>Ecdysozoa</taxon>
        <taxon>Arthropoda</taxon>
        <taxon>Crustacea</taxon>
        <taxon>Multicrustacea</taxon>
        <taxon>Malacostraca</taxon>
        <taxon>Eumalacostraca</taxon>
        <taxon>Eucarida</taxon>
        <taxon>Decapoda</taxon>
        <taxon>Pleocyemata</taxon>
        <taxon>Brachyura</taxon>
        <taxon>Eubrachyura</taxon>
        <taxon>Portunoidea</taxon>
        <taxon>Portunidae</taxon>
        <taxon>Portuninae</taxon>
        <taxon>Scylla</taxon>
    </lineage>
</organism>
<gene>
    <name evidence="2" type="ORF">O3P69_017653</name>
</gene>